<organism evidence="2 3">
    <name type="scientific">Duganella alba</name>
    <dbReference type="NCBI Taxonomy" id="2666081"/>
    <lineage>
        <taxon>Bacteria</taxon>
        <taxon>Pseudomonadati</taxon>
        <taxon>Pseudomonadota</taxon>
        <taxon>Betaproteobacteria</taxon>
        <taxon>Burkholderiales</taxon>
        <taxon>Oxalobacteraceae</taxon>
        <taxon>Telluria group</taxon>
        <taxon>Duganella</taxon>
    </lineage>
</organism>
<proteinExistence type="predicted"/>
<comment type="caution">
    <text evidence="2">The sequence shown here is derived from an EMBL/GenBank/DDBJ whole genome shotgun (WGS) entry which is preliminary data.</text>
</comment>
<evidence type="ECO:0000313" key="2">
    <source>
        <dbReference type="EMBL" id="MRX10050.1"/>
    </source>
</evidence>
<evidence type="ECO:0000313" key="3">
    <source>
        <dbReference type="Proteomes" id="UP000481037"/>
    </source>
</evidence>
<name>A0A6L5QK34_9BURK</name>
<dbReference type="EMBL" id="WKJM01000017">
    <property type="protein sequence ID" value="MRX10050.1"/>
    <property type="molecule type" value="Genomic_DNA"/>
</dbReference>
<keyword evidence="1" id="KW-0732">Signal</keyword>
<dbReference type="AlphaFoldDB" id="A0A6L5QK34"/>
<keyword evidence="3" id="KW-1185">Reference proteome</keyword>
<evidence type="ECO:0008006" key="4">
    <source>
        <dbReference type="Google" id="ProtNLM"/>
    </source>
</evidence>
<feature type="signal peptide" evidence="1">
    <location>
        <begin position="1"/>
        <end position="22"/>
    </location>
</feature>
<gene>
    <name evidence="2" type="ORF">GJ697_19620</name>
</gene>
<dbReference type="Proteomes" id="UP000481037">
    <property type="component" value="Unassembled WGS sequence"/>
</dbReference>
<sequence length="140" mass="15075">MKIIGLGLAAAVVWSFVVPAYAQQQEQAISVAETSPAVDTVSVTARRFHMEPIEFLGYEYSYPLSNGDVVKFSRKVLHYYVTIKGLPPVEIFPTAVDQFVTAGGAKLLFTEDGDALTIDHYEAIQAASGLPVATVQGAPK</sequence>
<reference evidence="2 3" key="1">
    <citation type="submission" date="2019-11" db="EMBL/GenBank/DDBJ databases">
        <title>Novel species isolated from a subtropical stream in China.</title>
        <authorList>
            <person name="Lu H."/>
        </authorList>
    </citation>
    <scope>NUCLEOTIDE SEQUENCE [LARGE SCALE GENOMIC DNA]</scope>
    <source>
        <strain evidence="2 3">FT25W</strain>
    </source>
</reference>
<dbReference type="RefSeq" id="WP_154366425.1">
    <property type="nucleotide sequence ID" value="NZ_WKJM01000017.1"/>
</dbReference>
<evidence type="ECO:0000256" key="1">
    <source>
        <dbReference type="SAM" id="SignalP"/>
    </source>
</evidence>
<feature type="chain" id="PRO_5026932835" description="Gel scht" evidence="1">
    <location>
        <begin position="23"/>
        <end position="140"/>
    </location>
</feature>
<protein>
    <recommendedName>
        <fullName evidence="4">Gel scht</fullName>
    </recommendedName>
</protein>
<accession>A0A6L5QK34</accession>